<dbReference type="AlphaFoldDB" id="A0A6M3J4A8"/>
<accession>A0A6M3J4A8</accession>
<protein>
    <submittedName>
        <fullName evidence="1">Putative pyocin activator protein</fullName>
    </submittedName>
</protein>
<gene>
    <name evidence="2" type="ORF">MM415A03039_0011</name>
    <name evidence="1" type="ORF">MM415B00468_0013</name>
    <name evidence="3" type="ORF">TM448B00936_0007</name>
</gene>
<dbReference type="Pfam" id="PF11112">
    <property type="entry name" value="PyocinActivator"/>
    <property type="match status" value="1"/>
</dbReference>
<name>A0A6M3J4A8_9ZZZZ</name>
<evidence type="ECO:0000313" key="1">
    <source>
        <dbReference type="EMBL" id="QJA64726.1"/>
    </source>
</evidence>
<dbReference type="EMBL" id="MT141900">
    <property type="protein sequence ID" value="QJA71802.1"/>
    <property type="molecule type" value="Genomic_DNA"/>
</dbReference>
<reference evidence="1" key="1">
    <citation type="submission" date="2020-03" db="EMBL/GenBank/DDBJ databases">
        <title>The deep terrestrial virosphere.</title>
        <authorList>
            <person name="Holmfeldt K."/>
            <person name="Nilsson E."/>
            <person name="Simone D."/>
            <person name="Lopez-Fernandez M."/>
            <person name="Wu X."/>
            <person name="de Brujin I."/>
            <person name="Lundin D."/>
            <person name="Andersson A."/>
            <person name="Bertilsson S."/>
            <person name="Dopson M."/>
        </authorList>
    </citation>
    <scope>NUCLEOTIDE SEQUENCE</scope>
    <source>
        <strain evidence="2">MM415A03039</strain>
        <strain evidence="1">MM415B00468</strain>
        <strain evidence="3">TM448B00936</strain>
    </source>
</reference>
<evidence type="ECO:0000313" key="2">
    <source>
        <dbReference type="EMBL" id="QJA71802.1"/>
    </source>
</evidence>
<dbReference type="EMBL" id="MT144675">
    <property type="protein sequence ID" value="QJH97147.1"/>
    <property type="molecule type" value="Genomic_DNA"/>
</dbReference>
<evidence type="ECO:0000313" key="3">
    <source>
        <dbReference type="EMBL" id="QJH97147.1"/>
    </source>
</evidence>
<dbReference type="InterPro" id="IPR020518">
    <property type="entry name" value="Tscrpt_reg_PrtN"/>
</dbReference>
<proteinExistence type="predicted"/>
<dbReference type="GO" id="GO:0006355">
    <property type="term" value="P:regulation of DNA-templated transcription"/>
    <property type="evidence" value="ECO:0007669"/>
    <property type="project" value="InterPro"/>
</dbReference>
<sequence length="82" mass="9610">MIDRLEYLKQQYPIGYLTIEQLLALEPFRNVPSLRALRRHVDSGRLDLRLSRLNDLPGARWIVYTHHLAEWLDRQEAAADAA</sequence>
<organism evidence="1">
    <name type="scientific">viral metagenome</name>
    <dbReference type="NCBI Taxonomy" id="1070528"/>
    <lineage>
        <taxon>unclassified sequences</taxon>
        <taxon>metagenomes</taxon>
        <taxon>organismal metagenomes</taxon>
    </lineage>
</organism>
<dbReference type="EMBL" id="MT141525">
    <property type="protein sequence ID" value="QJA64726.1"/>
    <property type="molecule type" value="Genomic_DNA"/>
</dbReference>